<dbReference type="InterPro" id="IPR051906">
    <property type="entry name" value="TolC-like"/>
</dbReference>
<evidence type="ECO:0000256" key="7">
    <source>
        <dbReference type="ARBA" id="ARBA00023237"/>
    </source>
</evidence>
<evidence type="ECO:0000256" key="8">
    <source>
        <dbReference type="SAM" id="SignalP"/>
    </source>
</evidence>
<dbReference type="RefSeq" id="WP_166430543.1">
    <property type="nucleotide sequence ID" value="NZ_SIHO01000002.1"/>
</dbReference>
<comment type="similarity">
    <text evidence="2">Belongs to the outer membrane factor (OMF) (TC 1.B.17) family.</text>
</comment>
<dbReference type="EMBL" id="SIHO01000002">
    <property type="protein sequence ID" value="TFU02890.1"/>
    <property type="molecule type" value="Genomic_DNA"/>
</dbReference>
<dbReference type="PANTHER" id="PTHR30026">
    <property type="entry name" value="OUTER MEMBRANE PROTEIN TOLC"/>
    <property type="match status" value="1"/>
</dbReference>
<keyword evidence="4" id="KW-1134">Transmembrane beta strand</keyword>
<evidence type="ECO:0000313" key="9">
    <source>
        <dbReference type="EMBL" id="TFU02890.1"/>
    </source>
</evidence>
<comment type="subcellular location">
    <subcellularLocation>
        <location evidence="1">Cell outer membrane</location>
    </subcellularLocation>
</comment>
<sequence length="481" mass="51429">MLLPALLTCLAAPLAAQTVAPLPAPPVAEVRPVLPTGVATLPPPSGNPMKIDFSRDPFLRFMRDATPPAPFRETVGDAVEVHPAVTAAIQQQVEASAVRTEVRAGLFPKLDAQVLGSRSIARHLQGSKTEVERLSPTLRNDAIANVDQLVYDFGATSSRVSAASARVKAAESEVARVATDTALRAVTAYYDVLTFQILIELNAASVTRHQQILADTQTRFKQGLGSGSEVAQAQAFLADTQVQGIRFQRRLESARGNYRELFGVDAPLHLTRPLPPQSSATSFADALALSKDAPAVSAASAQTAAAKGDWSAAKGDALPRLSAGVTGSLYDLSGGAQDYDVRAQLLLRQTLTAGGAAQARIAQAKARYQRAEDVTTRIANETARDAGVAWSDIALLESSTDTLADAYEANRRSRDMFVEQFRVSRGSLLDLLRAEQDFFNSASNYLQGAVELDVARYVLLARTGEMLPVFGIKLTSREMGQ</sequence>
<evidence type="ECO:0000256" key="6">
    <source>
        <dbReference type="ARBA" id="ARBA00023136"/>
    </source>
</evidence>
<dbReference type="GO" id="GO:0009279">
    <property type="term" value="C:cell outer membrane"/>
    <property type="evidence" value="ECO:0007669"/>
    <property type="project" value="UniProtKB-SubCell"/>
</dbReference>
<dbReference type="Pfam" id="PF02321">
    <property type="entry name" value="OEP"/>
    <property type="match status" value="1"/>
</dbReference>
<keyword evidence="6" id="KW-0472">Membrane</keyword>
<evidence type="ECO:0000256" key="5">
    <source>
        <dbReference type="ARBA" id="ARBA00022692"/>
    </source>
</evidence>
<keyword evidence="3" id="KW-0813">Transport</keyword>
<evidence type="ECO:0000256" key="4">
    <source>
        <dbReference type="ARBA" id="ARBA00022452"/>
    </source>
</evidence>
<reference evidence="9 10" key="1">
    <citation type="submission" date="2019-02" db="EMBL/GenBank/DDBJ databases">
        <title>Polymorphobacter sp. isolated from the lake at the Tibet of China.</title>
        <authorList>
            <person name="Li A."/>
        </authorList>
    </citation>
    <scope>NUCLEOTIDE SEQUENCE [LARGE SCALE GENOMIC DNA]</scope>
    <source>
        <strain evidence="9 10">DJ1R-1</strain>
    </source>
</reference>
<name>A0A4Y9EMC2_9SPHN</name>
<dbReference type="GO" id="GO:1990281">
    <property type="term" value="C:efflux pump complex"/>
    <property type="evidence" value="ECO:0007669"/>
    <property type="project" value="TreeGrafter"/>
</dbReference>
<dbReference type="SUPFAM" id="SSF56954">
    <property type="entry name" value="Outer membrane efflux proteins (OEP)"/>
    <property type="match status" value="1"/>
</dbReference>
<keyword evidence="10" id="KW-1185">Reference proteome</keyword>
<dbReference type="AlphaFoldDB" id="A0A4Y9EMC2"/>
<keyword evidence="7" id="KW-0998">Cell outer membrane</keyword>
<keyword evidence="8" id="KW-0732">Signal</keyword>
<evidence type="ECO:0008006" key="11">
    <source>
        <dbReference type="Google" id="ProtNLM"/>
    </source>
</evidence>
<evidence type="ECO:0000313" key="10">
    <source>
        <dbReference type="Proteomes" id="UP000297737"/>
    </source>
</evidence>
<feature type="signal peptide" evidence="8">
    <location>
        <begin position="1"/>
        <end position="16"/>
    </location>
</feature>
<feature type="chain" id="PRO_5021277927" description="Type I secretion protein TolC" evidence="8">
    <location>
        <begin position="17"/>
        <end position="481"/>
    </location>
</feature>
<dbReference type="GO" id="GO:0015562">
    <property type="term" value="F:efflux transmembrane transporter activity"/>
    <property type="evidence" value="ECO:0007669"/>
    <property type="project" value="InterPro"/>
</dbReference>
<dbReference type="InterPro" id="IPR003423">
    <property type="entry name" value="OMP_efflux"/>
</dbReference>
<proteinExistence type="inferred from homology"/>
<evidence type="ECO:0000256" key="3">
    <source>
        <dbReference type="ARBA" id="ARBA00022448"/>
    </source>
</evidence>
<protein>
    <recommendedName>
        <fullName evidence="11">Type I secretion protein TolC</fullName>
    </recommendedName>
</protein>
<keyword evidence="5" id="KW-0812">Transmembrane</keyword>
<dbReference type="PANTHER" id="PTHR30026:SF22">
    <property type="entry name" value="OUTER MEMBRANE EFFLUX PROTEIN"/>
    <property type="match status" value="1"/>
</dbReference>
<evidence type="ECO:0000256" key="1">
    <source>
        <dbReference type="ARBA" id="ARBA00004442"/>
    </source>
</evidence>
<organism evidence="9 10">
    <name type="scientific">Glacieibacterium arshaanense</name>
    <dbReference type="NCBI Taxonomy" id="2511025"/>
    <lineage>
        <taxon>Bacteria</taxon>
        <taxon>Pseudomonadati</taxon>
        <taxon>Pseudomonadota</taxon>
        <taxon>Alphaproteobacteria</taxon>
        <taxon>Sphingomonadales</taxon>
        <taxon>Sphingosinicellaceae</taxon>
        <taxon>Glacieibacterium</taxon>
    </lineage>
</organism>
<accession>A0A4Y9EMC2</accession>
<dbReference type="Gene3D" id="1.20.1600.10">
    <property type="entry name" value="Outer membrane efflux proteins (OEP)"/>
    <property type="match status" value="1"/>
</dbReference>
<dbReference type="GO" id="GO:0015288">
    <property type="term" value="F:porin activity"/>
    <property type="evidence" value="ECO:0007669"/>
    <property type="project" value="TreeGrafter"/>
</dbReference>
<comment type="caution">
    <text evidence="9">The sequence shown here is derived from an EMBL/GenBank/DDBJ whole genome shotgun (WGS) entry which is preliminary data.</text>
</comment>
<gene>
    <name evidence="9" type="ORF">EUV02_06665</name>
</gene>
<evidence type="ECO:0000256" key="2">
    <source>
        <dbReference type="ARBA" id="ARBA00007613"/>
    </source>
</evidence>
<dbReference type="Proteomes" id="UP000297737">
    <property type="component" value="Unassembled WGS sequence"/>
</dbReference>